<accession>A0A7W5C0T6</accession>
<dbReference type="AlphaFoldDB" id="A0A7W5C0T6"/>
<keyword evidence="1" id="KW-1133">Transmembrane helix</keyword>
<keyword evidence="1" id="KW-0472">Membrane</keyword>
<dbReference type="Proteomes" id="UP000525987">
    <property type="component" value="Unassembled WGS sequence"/>
</dbReference>
<keyword evidence="3" id="KW-1185">Reference proteome</keyword>
<evidence type="ECO:0000313" key="2">
    <source>
        <dbReference type="EMBL" id="MBB3142780.1"/>
    </source>
</evidence>
<proteinExistence type="predicted"/>
<organism evidence="2 3">
    <name type="scientific">Halomonas organivorans</name>
    <dbReference type="NCBI Taxonomy" id="257772"/>
    <lineage>
        <taxon>Bacteria</taxon>
        <taxon>Pseudomonadati</taxon>
        <taxon>Pseudomonadota</taxon>
        <taxon>Gammaproteobacteria</taxon>
        <taxon>Oceanospirillales</taxon>
        <taxon>Halomonadaceae</taxon>
        <taxon>Halomonas</taxon>
    </lineage>
</organism>
<comment type="caution">
    <text evidence="2">The sequence shown here is derived from an EMBL/GenBank/DDBJ whole genome shotgun (WGS) entry which is preliminary data.</text>
</comment>
<evidence type="ECO:0000313" key="3">
    <source>
        <dbReference type="Proteomes" id="UP000525987"/>
    </source>
</evidence>
<dbReference type="RefSeq" id="WP_379685063.1">
    <property type="nucleotide sequence ID" value="NZ_JBHLVM010000005.1"/>
</dbReference>
<keyword evidence="1" id="KW-0812">Transmembrane</keyword>
<feature type="transmembrane region" description="Helical" evidence="1">
    <location>
        <begin position="48"/>
        <end position="71"/>
    </location>
</feature>
<dbReference type="EMBL" id="JACHXM010000027">
    <property type="protein sequence ID" value="MBB3142780.1"/>
    <property type="molecule type" value="Genomic_DNA"/>
</dbReference>
<name>A0A7W5C0T6_9GAMM</name>
<feature type="transmembrane region" description="Helical" evidence="1">
    <location>
        <begin position="6"/>
        <end position="28"/>
    </location>
</feature>
<reference evidence="2 3" key="1">
    <citation type="submission" date="2020-08" db="EMBL/GenBank/DDBJ databases">
        <title>Genomic Encyclopedia of Type Strains, Phase III (KMG-III): the genomes of soil and plant-associated and newly described type strains.</title>
        <authorList>
            <person name="Whitman W."/>
        </authorList>
    </citation>
    <scope>NUCLEOTIDE SEQUENCE [LARGE SCALE GENOMIC DNA]</scope>
    <source>
        <strain evidence="2 3">CECT 5995</strain>
    </source>
</reference>
<gene>
    <name evidence="2" type="ORF">FHR96_003682</name>
</gene>
<sequence>MPSTLILAGVQFVGLCLALGGIGLYIAVAMGHPTTEWHQLSPRARLDLVLGCLLMLVGLAVIVSAVAWSAIQGGSQ</sequence>
<evidence type="ECO:0000256" key="1">
    <source>
        <dbReference type="SAM" id="Phobius"/>
    </source>
</evidence>
<protein>
    <submittedName>
        <fullName evidence="2">Uncharacterized protein</fullName>
    </submittedName>
</protein>